<dbReference type="Gramene" id="KQK14905">
    <property type="protein sequence ID" value="KQK14905"/>
    <property type="gene ID" value="BRADI_1g19420v3"/>
</dbReference>
<accession>A0A0Q3KUQ8</accession>
<evidence type="ECO:0000313" key="2">
    <source>
        <dbReference type="EMBL" id="KQK14905.2"/>
    </source>
</evidence>
<dbReference type="EnsemblPlants" id="KQK14905">
    <property type="protein sequence ID" value="KQK14905"/>
    <property type="gene ID" value="BRADI_1g19420v3"/>
</dbReference>
<keyword evidence="4" id="KW-1185">Reference proteome</keyword>
<dbReference type="PANTHER" id="PTHR33115">
    <property type="entry name" value="ARM REPEAT SUPERFAMILY PROTEIN"/>
    <property type="match status" value="1"/>
</dbReference>
<reference evidence="3" key="3">
    <citation type="submission" date="2018-08" db="UniProtKB">
        <authorList>
            <consortium name="EnsemblPlants"/>
        </authorList>
    </citation>
    <scope>IDENTIFICATION</scope>
    <source>
        <strain evidence="3">cv. Bd21</strain>
    </source>
</reference>
<dbReference type="FunCoup" id="A0A0Q3KUQ8">
    <property type="interactions" value="739"/>
</dbReference>
<reference evidence="2" key="2">
    <citation type="submission" date="2017-06" db="EMBL/GenBank/DDBJ databases">
        <title>WGS assembly of Brachypodium distachyon.</title>
        <authorList>
            <consortium name="The International Brachypodium Initiative"/>
            <person name="Lucas S."/>
            <person name="Harmon-Smith M."/>
            <person name="Lail K."/>
            <person name="Tice H."/>
            <person name="Grimwood J."/>
            <person name="Bruce D."/>
            <person name="Barry K."/>
            <person name="Shu S."/>
            <person name="Lindquist E."/>
            <person name="Wang M."/>
            <person name="Pitluck S."/>
            <person name="Vogel J.P."/>
            <person name="Garvin D.F."/>
            <person name="Mockler T.C."/>
            <person name="Schmutz J."/>
            <person name="Rokhsar D."/>
            <person name="Bevan M.W."/>
        </authorList>
    </citation>
    <scope>NUCLEOTIDE SEQUENCE</scope>
    <source>
        <strain evidence="2">Bd21</strain>
    </source>
</reference>
<feature type="transmembrane region" description="Helical" evidence="1">
    <location>
        <begin position="107"/>
        <end position="126"/>
    </location>
</feature>
<keyword evidence="1" id="KW-0472">Membrane</keyword>
<reference evidence="2 3" key="1">
    <citation type="journal article" date="2010" name="Nature">
        <title>Genome sequencing and analysis of the model grass Brachypodium distachyon.</title>
        <authorList>
            <consortium name="International Brachypodium Initiative"/>
        </authorList>
    </citation>
    <scope>NUCLEOTIDE SEQUENCE [LARGE SCALE GENOMIC DNA]</scope>
    <source>
        <strain evidence="2 3">Bd21</strain>
    </source>
</reference>
<feature type="transmembrane region" description="Helical" evidence="1">
    <location>
        <begin position="164"/>
        <end position="181"/>
    </location>
</feature>
<feature type="transmembrane region" description="Helical" evidence="1">
    <location>
        <begin position="270"/>
        <end position="303"/>
    </location>
</feature>
<proteinExistence type="predicted"/>
<dbReference type="InterPro" id="IPR011989">
    <property type="entry name" value="ARM-like"/>
</dbReference>
<sequence>MPPAYPHAGHIGAAAPEGRLNRFVRFVALTERVGNALGTLAFTWATVVLLGGYASDLGKDDPNDRGSQYDFWYATAIVLLEALRMFTRNNRVDYQLFFNTRGAFRPVGWNGLIATLCFFDVFMIVLKKSYVSDIGLVLMAIVLATGRFLSGLKLNICNPLRRATSLWSPLVAILLMAPPLSDRSHRYIYSDDPYPNKIDPWTRWIVFTALLVPVLLVTASRLRFTRINKLVNSALDRKQAFWRRVIINLCMIAALGMQVFMIRLDPSLDFPVIIITQVCALAVVSFGNFQIPAAVVRVVLALLRLEPLKDNKSYDGNLVASLRIFYGMVLGQGLLYVVACALEFFSFIPMRSLVRRGRFRGQWGVESVNLYYAYAFDKCMQEGVLAPKKISLSTFAMDSVNSGASKNQLYGIRMMNSFLQREPTKAKLLSKLTNSTKTMARIIRMLDWTSPKDATVRLYAAKVTCELAKNLRVATFPGTMQLVSALLDTDSRQRGNKFLDTDDEQEKQDMFPNIEDSREEERAEVRDVADNQLQRQELRDNDNLVQTLTSATQPVGINKQNSCMLRCWQKISGFWSTPEEQLLTDHDFLPALAMSIIDSLAGCDQDNCVEISKAADLIPKVIGFTSNRSDMTNTEAQQKVLLKSSLKVLQRLTRIDGEIGITLRQEIGRIQLIITRLMQAFFHAEGTMSTNADSLLRKVAGQALTMPTTDSVHNCFVMLKEPELVKNLKTTILNHDDRYIYMAASLLRNLCLHARPKLRESDLKELSHTWREVLQRTMNAEGAELEILIGLSSQICKVIPEDFIRELDDGQIMQRFVKRLVDALNANTNLSAHCPGIRRVILEQAIYMVECNSHCADYFNKCRMTEALLMVEQTLSTAENYRLFLGDVGFMEYSLPLSALVARAKELMGCEF</sequence>
<feature type="transmembrane region" description="Helical" evidence="1">
    <location>
        <begin position="201"/>
        <end position="224"/>
    </location>
</feature>
<dbReference type="Proteomes" id="UP000008810">
    <property type="component" value="Chromosome 1"/>
</dbReference>
<feature type="transmembrane region" description="Helical" evidence="1">
    <location>
        <begin position="132"/>
        <end position="152"/>
    </location>
</feature>
<keyword evidence="1" id="KW-0812">Transmembrane</keyword>
<dbReference type="InParanoid" id="A0A0Q3KUQ8"/>
<dbReference type="InterPro" id="IPR016024">
    <property type="entry name" value="ARM-type_fold"/>
</dbReference>
<evidence type="ECO:0000256" key="1">
    <source>
        <dbReference type="SAM" id="Phobius"/>
    </source>
</evidence>
<dbReference type="Gene3D" id="1.25.10.10">
    <property type="entry name" value="Leucine-rich Repeat Variant"/>
    <property type="match status" value="1"/>
</dbReference>
<dbReference type="SUPFAM" id="SSF48371">
    <property type="entry name" value="ARM repeat"/>
    <property type="match status" value="1"/>
</dbReference>
<evidence type="ECO:0000313" key="3">
    <source>
        <dbReference type="EnsemblPlants" id="KQK14905"/>
    </source>
</evidence>
<protein>
    <recommendedName>
        <fullName evidence="5">BLE2 protein</fullName>
    </recommendedName>
</protein>
<feature type="transmembrane region" description="Helical" evidence="1">
    <location>
        <begin position="33"/>
        <end position="51"/>
    </location>
</feature>
<dbReference type="OrthoDB" id="618849at2759"/>
<feature type="transmembrane region" description="Helical" evidence="1">
    <location>
        <begin position="324"/>
        <end position="348"/>
    </location>
</feature>
<organism evidence="2">
    <name type="scientific">Brachypodium distachyon</name>
    <name type="common">Purple false brome</name>
    <name type="synonym">Trachynia distachya</name>
    <dbReference type="NCBI Taxonomy" id="15368"/>
    <lineage>
        <taxon>Eukaryota</taxon>
        <taxon>Viridiplantae</taxon>
        <taxon>Streptophyta</taxon>
        <taxon>Embryophyta</taxon>
        <taxon>Tracheophyta</taxon>
        <taxon>Spermatophyta</taxon>
        <taxon>Magnoliopsida</taxon>
        <taxon>Liliopsida</taxon>
        <taxon>Poales</taxon>
        <taxon>Poaceae</taxon>
        <taxon>BOP clade</taxon>
        <taxon>Pooideae</taxon>
        <taxon>Stipodae</taxon>
        <taxon>Brachypodieae</taxon>
        <taxon>Brachypodium</taxon>
    </lineage>
</organism>
<keyword evidence="1" id="KW-1133">Transmembrane helix</keyword>
<dbReference type="ExpressionAtlas" id="A0A0Q3KUQ8">
    <property type="expression patterns" value="baseline"/>
</dbReference>
<evidence type="ECO:0000313" key="4">
    <source>
        <dbReference type="Proteomes" id="UP000008810"/>
    </source>
</evidence>
<gene>
    <name evidence="2" type="ORF">BRADI_1g19420v3</name>
</gene>
<dbReference type="AlphaFoldDB" id="A0A0Q3KUQ8"/>
<name>A0A0Q3KUQ8_BRADI</name>
<feature type="transmembrane region" description="Helical" evidence="1">
    <location>
        <begin position="245"/>
        <end position="264"/>
    </location>
</feature>
<dbReference type="EMBL" id="CM000880">
    <property type="protein sequence ID" value="KQK14905.2"/>
    <property type="molecule type" value="Genomic_DNA"/>
</dbReference>
<dbReference type="PANTHER" id="PTHR33115:SF11">
    <property type="entry name" value="OS07G0654700 PROTEIN"/>
    <property type="match status" value="1"/>
</dbReference>
<feature type="transmembrane region" description="Helical" evidence="1">
    <location>
        <begin position="71"/>
        <end position="87"/>
    </location>
</feature>
<evidence type="ECO:0008006" key="5">
    <source>
        <dbReference type="Google" id="ProtNLM"/>
    </source>
</evidence>